<sequence>MQVKDVMTSNPTCCTPDTPLPEVARMMEQHDCGCIPVVENQDSKKPVGMITDRDIALRGVASGQDTQSMTARDCMSTSVVTVTPEDSVDECCKAMEDNQVRRVAVVDHQGGCCGMVSQADVALDTSGKVGSVVREVSQPTDSAPNISSQ</sequence>
<gene>
    <name evidence="4" type="ORF">HNQ08_003526</name>
</gene>
<evidence type="ECO:0000256" key="2">
    <source>
        <dbReference type="PROSITE-ProRule" id="PRU00703"/>
    </source>
</evidence>
<feature type="domain" description="CBS" evidence="3">
    <location>
        <begin position="7"/>
        <end position="66"/>
    </location>
</feature>
<dbReference type="CDD" id="cd04622">
    <property type="entry name" value="CBS_pair_HRP1_like"/>
    <property type="match status" value="1"/>
</dbReference>
<dbReference type="EMBL" id="JACHFL010000010">
    <property type="protein sequence ID" value="MBB5364414.1"/>
    <property type="molecule type" value="Genomic_DNA"/>
</dbReference>
<name>A0A7W8JWH1_9DEIO</name>
<keyword evidence="5" id="KW-1185">Reference proteome</keyword>
<dbReference type="Pfam" id="PF00571">
    <property type="entry name" value="CBS"/>
    <property type="match status" value="2"/>
</dbReference>
<dbReference type="PANTHER" id="PTHR43080">
    <property type="entry name" value="CBS DOMAIN-CONTAINING PROTEIN CBSX3, MITOCHONDRIAL"/>
    <property type="match status" value="1"/>
</dbReference>
<dbReference type="InterPro" id="IPR046342">
    <property type="entry name" value="CBS_dom_sf"/>
</dbReference>
<dbReference type="PROSITE" id="PS51371">
    <property type="entry name" value="CBS"/>
    <property type="match status" value="2"/>
</dbReference>
<dbReference type="AlphaFoldDB" id="A0A7W8JWH1"/>
<proteinExistence type="predicted"/>
<comment type="caution">
    <text evidence="4">The sequence shown here is derived from an EMBL/GenBank/DDBJ whole genome shotgun (WGS) entry which is preliminary data.</text>
</comment>
<dbReference type="RefSeq" id="WP_184134802.1">
    <property type="nucleotide sequence ID" value="NZ_JACHFL010000010.1"/>
</dbReference>
<evidence type="ECO:0000256" key="1">
    <source>
        <dbReference type="ARBA" id="ARBA00023122"/>
    </source>
</evidence>
<organism evidence="4 5">
    <name type="scientific">Deinococcus humi</name>
    <dbReference type="NCBI Taxonomy" id="662880"/>
    <lineage>
        <taxon>Bacteria</taxon>
        <taxon>Thermotogati</taxon>
        <taxon>Deinococcota</taxon>
        <taxon>Deinococci</taxon>
        <taxon>Deinococcales</taxon>
        <taxon>Deinococcaceae</taxon>
        <taxon>Deinococcus</taxon>
    </lineage>
</organism>
<accession>A0A7W8JWH1</accession>
<dbReference type="SUPFAM" id="SSF54631">
    <property type="entry name" value="CBS-domain pair"/>
    <property type="match status" value="1"/>
</dbReference>
<protein>
    <submittedName>
        <fullName evidence="4">CBS domain-containing protein</fullName>
    </submittedName>
</protein>
<dbReference type="Proteomes" id="UP000552709">
    <property type="component" value="Unassembled WGS sequence"/>
</dbReference>
<dbReference type="PANTHER" id="PTHR43080:SF2">
    <property type="entry name" value="CBS DOMAIN-CONTAINING PROTEIN"/>
    <property type="match status" value="1"/>
</dbReference>
<dbReference type="InterPro" id="IPR000644">
    <property type="entry name" value="CBS_dom"/>
</dbReference>
<evidence type="ECO:0000259" key="3">
    <source>
        <dbReference type="PROSITE" id="PS51371"/>
    </source>
</evidence>
<keyword evidence="1 2" id="KW-0129">CBS domain</keyword>
<reference evidence="4 5" key="1">
    <citation type="submission" date="2020-08" db="EMBL/GenBank/DDBJ databases">
        <title>Genomic Encyclopedia of Type Strains, Phase IV (KMG-IV): sequencing the most valuable type-strain genomes for metagenomic binning, comparative biology and taxonomic classification.</title>
        <authorList>
            <person name="Goeker M."/>
        </authorList>
    </citation>
    <scope>NUCLEOTIDE SEQUENCE [LARGE SCALE GENOMIC DNA]</scope>
    <source>
        <strain evidence="4 5">DSM 27939</strain>
    </source>
</reference>
<dbReference type="InterPro" id="IPR051257">
    <property type="entry name" value="Diverse_CBS-Domain"/>
</dbReference>
<dbReference type="SMART" id="SM00116">
    <property type="entry name" value="CBS"/>
    <property type="match status" value="2"/>
</dbReference>
<dbReference type="Gene3D" id="3.10.580.10">
    <property type="entry name" value="CBS-domain"/>
    <property type="match status" value="1"/>
</dbReference>
<evidence type="ECO:0000313" key="5">
    <source>
        <dbReference type="Proteomes" id="UP000552709"/>
    </source>
</evidence>
<feature type="domain" description="CBS" evidence="3">
    <location>
        <begin position="75"/>
        <end position="132"/>
    </location>
</feature>
<evidence type="ECO:0000313" key="4">
    <source>
        <dbReference type="EMBL" id="MBB5364414.1"/>
    </source>
</evidence>